<dbReference type="PANTHER" id="PTHR31672:SF13">
    <property type="entry name" value="F-BOX PROTEIN CPR30-LIKE"/>
    <property type="match status" value="1"/>
</dbReference>
<reference evidence="3" key="1">
    <citation type="submission" date="2022-02" db="EMBL/GenBank/DDBJ databases">
        <authorList>
            <person name="Henning P.M."/>
            <person name="McCubbin A.G."/>
            <person name="Shore J.S."/>
        </authorList>
    </citation>
    <scope>NUCLEOTIDE SEQUENCE</scope>
    <source>
        <strain evidence="3">F60SS</strain>
        <tissue evidence="3">Leaves</tissue>
    </source>
</reference>
<feature type="domain" description="F-box" evidence="2">
    <location>
        <begin position="92"/>
        <end position="133"/>
    </location>
</feature>
<dbReference type="InterPro" id="IPR050796">
    <property type="entry name" value="SCF_F-box_component"/>
</dbReference>
<dbReference type="OrthoDB" id="610337at2759"/>
<name>A0A9Q0GMK8_9ROSI</name>
<feature type="non-terminal residue" evidence="3">
    <location>
        <position position="489"/>
    </location>
</feature>
<dbReference type="Pfam" id="PF12937">
    <property type="entry name" value="F-box-like"/>
    <property type="match status" value="1"/>
</dbReference>
<gene>
    <name evidence="3" type="ORF">Tsubulata_026428</name>
</gene>
<dbReference type="Pfam" id="PF07734">
    <property type="entry name" value="FBA_1"/>
    <property type="match status" value="1"/>
</dbReference>
<keyword evidence="4" id="KW-1185">Reference proteome</keyword>
<feature type="compositionally biased region" description="Low complexity" evidence="1">
    <location>
        <begin position="32"/>
        <end position="42"/>
    </location>
</feature>
<accession>A0A9Q0GMK8</accession>
<evidence type="ECO:0000313" key="3">
    <source>
        <dbReference type="EMBL" id="KAJ4851587.1"/>
    </source>
</evidence>
<protein>
    <recommendedName>
        <fullName evidence="2">F-box domain-containing protein</fullName>
    </recommendedName>
</protein>
<dbReference type="EMBL" id="JAKUCV010000013">
    <property type="protein sequence ID" value="KAJ4851587.1"/>
    <property type="molecule type" value="Genomic_DNA"/>
</dbReference>
<dbReference type="SMART" id="SM00256">
    <property type="entry name" value="FBOX"/>
    <property type="match status" value="1"/>
</dbReference>
<dbReference type="SUPFAM" id="SSF81383">
    <property type="entry name" value="F-box domain"/>
    <property type="match status" value="1"/>
</dbReference>
<dbReference type="InterPro" id="IPR017451">
    <property type="entry name" value="F-box-assoc_interact_dom"/>
</dbReference>
<dbReference type="Gene3D" id="1.20.1280.50">
    <property type="match status" value="1"/>
</dbReference>
<reference evidence="3" key="2">
    <citation type="journal article" date="2023" name="Plants (Basel)">
        <title>Annotation of the Turnera subulata (Passifloraceae) Draft Genome Reveals the S-Locus Evolved after the Divergence of Turneroideae from Passifloroideae in a Stepwise Manner.</title>
        <authorList>
            <person name="Henning P.M."/>
            <person name="Roalson E.H."/>
            <person name="Mir W."/>
            <person name="McCubbin A.G."/>
            <person name="Shore J.S."/>
        </authorList>
    </citation>
    <scope>NUCLEOTIDE SEQUENCE</scope>
    <source>
        <strain evidence="3">F60SS</strain>
    </source>
</reference>
<comment type="caution">
    <text evidence="3">The sequence shown here is derived from an EMBL/GenBank/DDBJ whole genome shotgun (WGS) entry which is preliminary data.</text>
</comment>
<proteinExistence type="predicted"/>
<dbReference type="Proteomes" id="UP001141552">
    <property type="component" value="Unassembled WGS sequence"/>
</dbReference>
<evidence type="ECO:0000259" key="2">
    <source>
        <dbReference type="SMART" id="SM00256"/>
    </source>
</evidence>
<evidence type="ECO:0000313" key="4">
    <source>
        <dbReference type="Proteomes" id="UP001141552"/>
    </source>
</evidence>
<dbReference type="AlphaFoldDB" id="A0A9Q0GMK8"/>
<feature type="region of interest" description="Disordered" evidence="1">
    <location>
        <begin position="27"/>
        <end position="48"/>
    </location>
</feature>
<evidence type="ECO:0000256" key="1">
    <source>
        <dbReference type="SAM" id="MobiDB-lite"/>
    </source>
</evidence>
<organism evidence="3 4">
    <name type="scientific">Turnera subulata</name>
    <dbReference type="NCBI Taxonomy" id="218843"/>
    <lineage>
        <taxon>Eukaryota</taxon>
        <taxon>Viridiplantae</taxon>
        <taxon>Streptophyta</taxon>
        <taxon>Embryophyta</taxon>
        <taxon>Tracheophyta</taxon>
        <taxon>Spermatophyta</taxon>
        <taxon>Magnoliopsida</taxon>
        <taxon>eudicotyledons</taxon>
        <taxon>Gunneridae</taxon>
        <taxon>Pentapetalae</taxon>
        <taxon>rosids</taxon>
        <taxon>fabids</taxon>
        <taxon>Malpighiales</taxon>
        <taxon>Passifloraceae</taxon>
        <taxon>Turnera</taxon>
    </lineage>
</organism>
<sequence>LTSLLIIRQHHQDAGFHLRHHLHRPPPKCCSTATATAGPTPTSEQSPHTVHFPLPQLLVLMEKKKYRRTGIRGVRRRRCGTPQQDVSDSSYLPIEIIANILIRLPSTKDIVRCMRVCKSWRQLLTSPYFAKLHSPMAQQCLLFRRPRLRRTSQRSKRNMLPLTITTTTTTTCADHDAPTSPPVSLDVGPKFFHFHIPKSIGVTLGSCNGLLCCAHEPDASGESPGLRFVVCNPITGEYVLIESLAKRRLGYPGYPRGMEFFYCPSSDQYKIMVFFRDPQQVSLPMIYTLGSNLWRTIEHIQFPMSPSTSFNGALHWVCADYSLRWCDSICAFDIENESVRLVIPVPPQIKGNVYARHLNVSLCRGWLSLSMACRDNTGLDIWIMKEYGEVSSWTKQHVVLSPTVLRRSLKVIPIIGSTSKRAEEDDKFFLFSEGKDPSIMLSYNLWTNKAQEVEVDVNLGKHCLAAVPYTPSLLSLGHIFGGKSFTILK</sequence>
<dbReference type="InterPro" id="IPR001810">
    <property type="entry name" value="F-box_dom"/>
</dbReference>
<dbReference type="NCBIfam" id="TIGR01640">
    <property type="entry name" value="F_box_assoc_1"/>
    <property type="match status" value="1"/>
</dbReference>
<dbReference type="InterPro" id="IPR036047">
    <property type="entry name" value="F-box-like_dom_sf"/>
</dbReference>
<dbReference type="PANTHER" id="PTHR31672">
    <property type="entry name" value="BNACNNG10540D PROTEIN"/>
    <property type="match status" value="1"/>
</dbReference>
<dbReference type="InterPro" id="IPR006527">
    <property type="entry name" value="F-box-assoc_dom_typ1"/>
</dbReference>